<dbReference type="InterPro" id="IPR011049">
    <property type="entry name" value="Serralysin-like_metalloprot_C"/>
</dbReference>
<dbReference type="PROSITE" id="PS00330">
    <property type="entry name" value="HEMOLYSIN_CALCIUM"/>
    <property type="match status" value="2"/>
</dbReference>
<sequence>MTTYTFTGYNFTDYVPVSGAPNVGATFRISPDFDAATDAITFTVTDDDTTLSGGSGSIQDATQQTATVTDALGSTLYSGTIRIGWEATFTLPDGSTVHVWDVWTGDSGGSRIGLIADAELPPGVTFQITDYVEGTSSSVWPSYSAISDPTTDPDSSQTILGGNLADSLYGGDGDDSIDGGAGNDTIDGGAGNDTIDGGTENDAIYGGTGDDSLTGGSGDDQIWGDDGADTLSGGAGSDNLTGGAGDDLFLISDADDFDNIDGGTETDTIEFSSSTQGVTVTWSGVTSGSYDFDATTGSGSFNNVESITGTDYDDTFNASGAGSGVSVDGGAGDDVFTGSNFADSLTGGLGNDTITTGTGADTISMTSGDGVDTVTDFDLTGLGSGPTTDQLDTSALTGGTGTGGTVRAFDVVVTDDGSGNALLTFPSGEQLLLTGVAPASISSASSLHAMGIPCFVAGTQIATPSGPRKVESLRPGDLVLTRDHGAQPVLWAAGRTIAPQTLANRIALRPVEIFASALGNTQRLRVSAQHAVLAEIGGIPQLLRAKHLAEFAPHLARVLKPRSAISYHHLLLPTHALICAEGVWSESLWPGPMAFAALSPADKAGLLRLRTDLAAGLLGLAPIEPAYGPPAQPILRRRALRHLLGVRLTA</sequence>
<evidence type="ECO:0000256" key="1">
    <source>
        <dbReference type="ARBA" id="ARBA00004613"/>
    </source>
</evidence>
<dbReference type="GO" id="GO:0005576">
    <property type="term" value="C:extracellular region"/>
    <property type="evidence" value="ECO:0007669"/>
    <property type="project" value="UniProtKB-SubCell"/>
</dbReference>
<gene>
    <name evidence="5" type="ORF">SAMN05421580_106101</name>
</gene>
<dbReference type="Gene3D" id="2.150.10.10">
    <property type="entry name" value="Serralysin-like metalloprotease, C-terminal"/>
    <property type="match status" value="3"/>
</dbReference>
<evidence type="ECO:0000313" key="5">
    <source>
        <dbReference type="EMBL" id="SIS88147.1"/>
    </source>
</evidence>
<feature type="compositionally biased region" description="Polar residues" evidence="3">
    <location>
        <begin position="143"/>
        <end position="160"/>
    </location>
</feature>
<protein>
    <submittedName>
        <fullName evidence="5">Hemolysin-type calcium-binding repeat-containing protein</fullName>
    </submittedName>
</protein>
<dbReference type="Gene3D" id="2.170.16.10">
    <property type="entry name" value="Hedgehog/Intein (Hint) domain"/>
    <property type="match status" value="1"/>
</dbReference>
<dbReference type="SUPFAM" id="SSF51120">
    <property type="entry name" value="beta-Roll"/>
    <property type="match status" value="2"/>
</dbReference>
<dbReference type="PANTHER" id="PTHR38340">
    <property type="entry name" value="S-LAYER PROTEIN"/>
    <property type="match status" value="1"/>
</dbReference>
<feature type="region of interest" description="Disordered" evidence="3">
    <location>
        <begin position="170"/>
        <end position="238"/>
    </location>
</feature>
<dbReference type="RefSeq" id="WP_076484899.1">
    <property type="nucleotide sequence ID" value="NZ_FTOG01000006.1"/>
</dbReference>
<feature type="region of interest" description="Disordered" evidence="3">
    <location>
        <begin position="143"/>
        <end position="162"/>
    </location>
</feature>
<evidence type="ECO:0000256" key="2">
    <source>
        <dbReference type="ARBA" id="ARBA00022525"/>
    </source>
</evidence>
<dbReference type="Pfam" id="PF13403">
    <property type="entry name" value="Hint_2"/>
    <property type="match status" value="1"/>
</dbReference>
<dbReference type="EMBL" id="FTOG01000006">
    <property type="protein sequence ID" value="SIS88147.1"/>
    <property type="molecule type" value="Genomic_DNA"/>
</dbReference>
<evidence type="ECO:0000259" key="4">
    <source>
        <dbReference type="Pfam" id="PF13403"/>
    </source>
</evidence>
<proteinExistence type="predicted"/>
<dbReference type="AlphaFoldDB" id="A0A1N7MPW0"/>
<dbReference type="InterPro" id="IPR050557">
    <property type="entry name" value="RTX_toxin/Mannuronan_C5-epim"/>
</dbReference>
<evidence type="ECO:0000256" key="3">
    <source>
        <dbReference type="SAM" id="MobiDB-lite"/>
    </source>
</evidence>
<dbReference type="Proteomes" id="UP000186221">
    <property type="component" value="Unassembled WGS sequence"/>
</dbReference>
<dbReference type="InterPro" id="IPR036844">
    <property type="entry name" value="Hint_dom_sf"/>
</dbReference>
<keyword evidence="6" id="KW-1185">Reference proteome</keyword>
<feature type="domain" description="Hedgehog/Intein (Hint)" evidence="4">
    <location>
        <begin position="453"/>
        <end position="591"/>
    </location>
</feature>
<organism evidence="5 6">
    <name type="scientific">Rhodobacter aestuarii</name>
    <dbReference type="NCBI Taxonomy" id="453582"/>
    <lineage>
        <taxon>Bacteria</taxon>
        <taxon>Pseudomonadati</taxon>
        <taxon>Pseudomonadota</taxon>
        <taxon>Alphaproteobacteria</taxon>
        <taxon>Rhodobacterales</taxon>
        <taxon>Rhodobacter group</taxon>
        <taxon>Rhodobacter</taxon>
    </lineage>
</organism>
<dbReference type="InterPro" id="IPR001343">
    <property type="entry name" value="Hemolysn_Ca-bd"/>
</dbReference>
<evidence type="ECO:0000313" key="6">
    <source>
        <dbReference type="Proteomes" id="UP000186221"/>
    </source>
</evidence>
<dbReference type="STRING" id="453582.SAMN05421580_106101"/>
<comment type="subcellular location">
    <subcellularLocation>
        <location evidence="1">Secreted</location>
    </subcellularLocation>
</comment>
<dbReference type="InterPro" id="IPR028992">
    <property type="entry name" value="Hedgehog/Intein_dom"/>
</dbReference>
<keyword evidence="2" id="KW-0964">Secreted</keyword>
<name>A0A1N7MPW0_9RHOB</name>
<dbReference type="Pfam" id="PF00353">
    <property type="entry name" value="HemolysinCabind"/>
    <property type="match status" value="3"/>
</dbReference>
<dbReference type="PANTHER" id="PTHR38340:SF1">
    <property type="entry name" value="S-LAYER PROTEIN"/>
    <property type="match status" value="1"/>
</dbReference>
<dbReference type="PRINTS" id="PR00313">
    <property type="entry name" value="CABNDNGRPT"/>
</dbReference>
<dbReference type="InterPro" id="IPR018511">
    <property type="entry name" value="Hemolysin-typ_Ca-bd_CS"/>
</dbReference>
<reference evidence="6" key="1">
    <citation type="submission" date="2017-01" db="EMBL/GenBank/DDBJ databases">
        <authorList>
            <person name="Varghese N."/>
            <person name="Submissions S."/>
        </authorList>
    </citation>
    <scope>NUCLEOTIDE SEQUENCE [LARGE SCALE GENOMIC DNA]</scope>
    <source>
        <strain evidence="6">DSM 19945</strain>
    </source>
</reference>
<dbReference type="SUPFAM" id="SSF51294">
    <property type="entry name" value="Hedgehog/intein (Hint) domain"/>
    <property type="match status" value="1"/>
</dbReference>
<accession>A0A1N7MPW0</accession>
<dbReference type="GO" id="GO:0005509">
    <property type="term" value="F:calcium ion binding"/>
    <property type="evidence" value="ECO:0007669"/>
    <property type="project" value="InterPro"/>
</dbReference>